<dbReference type="GO" id="GO:0055085">
    <property type="term" value="P:transmembrane transport"/>
    <property type="evidence" value="ECO:0007669"/>
    <property type="project" value="InterPro"/>
</dbReference>
<evidence type="ECO:0000256" key="8">
    <source>
        <dbReference type="SAM" id="Phobius"/>
    </source>
</evidence>
<keyword evidence="4" id="KW-1003">Cell membrane</keyword>
<dbReference type="InterPro" id="IPR038770">
    <property type="entry name" value="Na+/solute_symporter_sf"/>
</dbReference>
<comment type="similarity">
    <text evidence="2">Belongs to the auxin efflux carrier (TC 2.A.69) family.</text>
</comment>
<evidence type="ECO:0000256" key="5">
    <source>
        <dbReference type="ARBA" id="ARBA00022692"/>
    </source>
</evidence>
<feature type="transmembrane region" description="Helical" evidence="8">
    <location>
        <begin position="301"/>
        <end position="324"/>
    </location>
</feature>
<evidence type="ECO:0000256" key="4">
    <source>
        <dbReference type="ARBA" id="ARBA00022475"/>
    </source>
</evidence>
<comment type="subcellular location">
    <subcellularLocation>
        <location evidence="1">Cell membrane</location>
        <topology evidence="1">Multi-pass membrane protein</topology>
    </subcellularLocation>
</comment>
<evidence type="ECO:0000256" key="6">
    <source>
        <dbReference type="ARBA" id="ARBA00022989"/>
    </source>
</evidence>
<evidence type="ECO:0000256" key="2">
    <source>
        <dbReference type="ARBA" id="ARBA00010145"/>
    </source>
</evidence>
<proteinExistence type="inferred from homology"/>
<dbReference type="PANTHER" id="PTHR36838">
    <property type="entry name" value="AUXIN EFFLUX CARRIER FAMILY PROTEIN"/>
    <property type="match status" value="1"/>
</dbReference>
<dbReference type="Gene3D" id="1.20.1530.20">
    <property type="match status" value="1"/>
</dbReference>
<feature type="transmembrane region" description="Helical" evidence="8">
    <location>
        <begin position="110"/>
        <end position="133"/>
    </location>
</feature>
<keyword evidence="7 8" id="KW-0472">Membrane</keyword>
<sequence>MGPGRTGRRTSIFDMLHILTITGPIYLLVAVGYAAVRFGVMQKSDSRVLGRFVLMFGMPALLFTALTQRHANAGIDWNYVLIYAAGGLLTMACVVGYSRRIKGASVAQGGVLGMTVGASNSAFIGFPVLYQVLGPTAGVALAMCFIVENILIMPGALAYADSGGEGGAGAALRRSLMSLLTNPLLWGLALGLLCNLTGWRLPAVPERMVQMLSQVASPLALFAVGGSLFGLRLGHHIRAVVAAAGAKLLLHPALMTLLVLLFPVLSRELAVAAVMYAAMPTAAIVAVLAQRYQQEEFAAAAVMVATLASFFTITLLLMIVMPLLPAQAVLPLP</sequence>
<feature type="transmembrane region" description="Helical" evidence="8">
    <location>
        <begin position="15"/>
        <end position="36"/>
    </location>
</feature>
<feature type="transmembrane region" description="Helical" evidence="8">
    <location>
        <begin position="179"/>
        <end position="199"/>
    </location>
</feature>
<protein>
    <recommendedName>
        <fullName evidence="11">Permease</fullName>
    </recommendedName>
</protein>
<feature type="transmembrane region" description="Helical" evidence="8">
    <location>
        <begin position="269"/>
        <end position="289"/>
    </location>
</feature>
<feature type="transmembrane region" description="Helical" evidence="8">
    <location>
        <begin position="48"/>
        <end position="67"/>
    </location>
</feature>
<keyword evidence="5 8" id="KW-0812">Transmembrane</keyword>
<dbReference type="EMBL" id="SGWZ01000001">
    <property type="protein sequence ID" value="RZS73215.1"/>
    <property type="molecule type" value="Genomic_DNA"/>
</dbReference>
<organism evidence="9 10">
    <name type="scientific">Kerstersia gyiorum</name>
    <dbReference type="NCBI Taxonomy" id="206506"/>
    <lineage>
        <taxon>Bacteria</taxon>
        <taxon>Pseudomonadati</taxon>
        <taxon>Pseudomonadota</taxon>
        <taxon>Betaproteobacteria</taxon>
        <taxon>Burkholderiales</taxon>
        <taxon>Alcaligenaceae</taxon>
        <taxon>Kerstersia</taxon>
    </lineage>
</organism>
<accession>A0A4Q7MYD8</accession>
<dbReference type="GO" id="GO:0005886">
    <property type="term" value="C:plasma membrane"/>
    <property type="evidence" value="ECO:0007669"/>
    <property type="project" value="UniProtKB-SubCell"/>
</dbReference>
<keyword evidence="3" id="KW-0813">Transport</keyword>
<reference evidence="9 10" key="1">
    <citation type="submission" date="2019-02" db="EMBL/GenBank/DDBJ databases">
        <title>Genomic Encyclopedia of Type Strains, Phase IV (KMG-IV): sequencing the most valuable type-strain genomes for metagenomic binning, comparative biology and taxonomic classification.</title>
        <authorList>
            <person name="Goeker M."/>
        </authorList>
    </citation>
    <scope>NUCLEOTIDE SEQUENCE [LARGE SCALE GENOMIC DNA]</scope>
    <source>
        <strain evidence="9 10">DSM 16618</strain>
    </source>
</reference>
<dbReference type="Proteomes" id="UP000292039">
    <property type="component" value="Unassembled WGS sequence"/>
</dbReference>
<dbReference type="OrthoDB" id="3435874at2"/>
<feature type="transmembrane region" description="Helical" evidence="8">
    <location>
        <begin position="211"/>
        <end position="233"/>
    </location>
</feature>
<evidence type="ECO:0000313" key="10">
    <source>
        <dbReference type="Proteomes" id="UP000292039"/>
    </source>
</evidence>
<feature type="transmembrane region" description="Helical" evidence="8">
    <location>
        <begin position="139"/>
        <end position="159"/>
    </location>
</feature>
<evidence type="ECO:0000256" key="1">
    <source>
        <dbReference type="ARBA" id="ARBA00004651"/>
    </source>
</evidence>
<dbReference type="InterPro" id="IPR004776">
    <property type="entry name" value="Mem_transp_PIN-like"/>
</dbReference>
<evidence type="ECO:0000313" key="9">
    <source>
        <dbReference type="EMBL" id="RZS73215.1"/>
    </source>
</evidence>
<comment type="caution">
    <text evidence="9">The sequence shown here is derived from an EMBL/GenBank/DDBJ whole genome shotgun (WGS) entry which is preliminary data.</text>
</comment>
<dbReference type="Pfam" id="PF03547">
    <property type="entry name" value="Mem_trans"/>
    <property type="match status" value="1"/>
</dbReference>
<feature type="transmembrane region" description="Helical" evidence="8">
    <location>
        <begin position="240"/>
        <end position="263"/>
    </location>
</feature>
<dbReference type="AlphaFoldDB" id="A0A4Q7MYD8"/>
<gene>
    <name evidence="9" type="ORF">EV679_0404</name>
</gene>
<evidence type="ECO:0000256" key="3">
    <source>
        <dbReference type="ARBA" id="ARBA00022448"/>
    </source>
</evidence>
<dbReference type="PANTHER" id="PTHR36838:SF1">
    <property type="entry name" value="SLR1864 PROTEIN"/>
    <property type="match status" value="1"/>
</dbReference>
<name>A0A4Q7MYD8_9BURK</name>
<evidence type="ECO:0008006" key="11">
    <source>
        <dbReference type="Google" id="ProtNLM"/>
    </source>
</evidence>
<keyword evidence="6 8" id="KW-1133">Transmembrane helix</keyword>
<feature type="transmembrane region" description="Helical" evidence="8">
    <location>
        <begin position="79"/>
        <end position="98"/>
    </location>
</feature>
<evidence type="ECO:0000256" key="7">
    <source>
        <dbReference type="ARBA" id="ARBA00023136"/>
    </source>
</evidence>